<dbReference type="EMBL" id="MU250556">
    <property type="protein sequence ID" value="KAG7441805.1"/>
    <property type="molecule type" value="Genomic_DNA"/>
</dbReference>
<accession>A0A9P7VJR3</accession>
<gene>
    <name evidence="2" type="ORF">BT62DRAFT_1011103</name>
</gene>
<dbReference type="AlphaFoldDB" id="A0A9P7VJR3"/>
<comment type="caution">
    <text evidence="2">The sequence shown here is derived from an EMBL/GenBank/DDBJ whole genome shotgun (WGS) entry which is preliminary data.</text>
</comment>
<organism evidence="2 3">
    <name type="scientific">Guyanagaster necrorhizus</name>
    <dbReference type="NCBI Taxonomy" id="856835"/>
    <lineage>
        <taxon>Eukaryota</taxon>
        <taxon>Fungi</taxon>
        <taxon>Dikarya</taxon>
        <taxon>Basidiomycota</taxon>
        <taxon>Agaricomycotina</taxon>
        <taxon>Agaricomycetes</taxon>
        <taxon>Agaricomycetidae</taxon>
        <taxon>Agaricales</taxon>
        <taxon>Marasmiineae</taxon>
        <taxon>Physalacriaceae</taxon>
        <taxon>Guyanagaster</taxon>
    </lineage>
</organism>
<evidence type="ECO:0000313" key="3">
    <source>
        <dbReference type="Proteomes" id="UP000812287"/>
    </source>
</evidence>
<evidence type="ECO:0000256" key="1">
    <source>
        <dbReference type="SAM" id="MobiDB-lite"/>
    </source>
</evidence>
<feature type="region of interest" description="Disordered" evidence="1">
    <location>
        <begin position="126"/>
        <end position="209"/>
    </location>
</feature>
<reference evidence="2" key="1">
    <citation type="submission" date="2020-11" db="EMBL/GenBank/DDBJ databases">
        <title>Adaptations for nitrogen fixation in a non-lichenized fungal sporocarp promotes dispersal by wood-feeding termites.</title>
        <authorList>
            <consortium name="DOE Joint Genome Institute"/>
            <person name="Koch R.A."/>
            <person name="Yoon G."/>
            <person name="Arayal U."/>
            <person name="Lail K."/>
            <person name="Amirebrahimi M."/>
            <person name="Labutti K."/>
            <person name="Lipzen A."/>
            <person name="Riley R."/>
            <person name="Barry K."/>
            <person name="Henrissat B."/>
            <person name="Grigoriev I.V."/>
            <person name="Herr J.R."/>
            <person name="Aime M.C."/>
        </authorList>
    </citation>
    <scope>NUCLEOTIDE SEQUENCE</scope>
    <source>
        <strain evidence="2">MCA 3950</strain>
    </source>
</reference>
<name>A0A9P7VJR3_9AGAR</name>
<protein>
    <submittedName>
        <fullName evidence="2">Uncharacterized protein</fullName>
    </submittedName>
</protein>
<proteinExistence type="predicted"/>
<keyword evidence="3" id="KW-1185">Reference proteome</keyword>
<dbReference type="RefSeq" id="XP_043035305.1">
    <property type="nucleotide sequence ID" value="XM_043177738.1"/>
</dbReference>
<dbReference type="GeneID" id="66100025"/>
<sequence length="230" mass="25613">MSLVDSELRGGRVLFSHRSRDVIPPLVGIKSRQVLAPPTAQVKNRFHRICTATVDVTTQTDQFRQRPKTQSCHGLCPLGPRVTSAQDYQEVSHVHQVPAHKILVCPSQPLTLPTCRKRIKRYHGGEKIEKPQAASQSPSLSCRQSSPTPMWRNSQPSSPRRSHSPQHFSCPKHHSDSSLTGIHPFPPGSKTQRNPLPQRRLHSADSSSTQGTSFLSLFPLFPLPMNPLNP</sequence>
<evidence type="ECO:0000313" key="2">
    <source>
        <dbReference type="EMBL" id="KAG7441805.1"/>
    </source>
</evidence>
<dbReference type="Proteomes" id="UP000812287">
    <property type="component" value="Unassembled WGS sequence"/>
</dbReference>
<feature type="compositionally biased region" description="Low complexity" evidence="1">
    <location>
        <begin position="135"/>
        <end position="147"/>
    </location>
</feature>